<dbReference type="CTD" id="751650"/>
<accession>A0A6J2WU28</accession>
<keyword evidence="2" id="KW-1185">Reference proteome</keyword>
<evidence type="ECO:0000259" key="1">
    <source>
        <dbReference type="Pfam" id="PF00583"/>
    </source>
</evidence>
<evidence type="ECO:0000313" key="2">
    <source>
        <dbReference type="Proteomes" id="UP000504632"/>
    </source>
</evidence>
<dbReference type="Gene3D" id="3.40.630.30">
    <property type="match status" value="1"/>
</dbReference>
<dbReference type="InParanoid" id="A0A6J2WU28"/>
<gene>
    <name evidence="3" type="primary">fam169aa</name>
</gene>
<proteinExistence type="predicted"/>
<dbReference type="AlphaFoldDB" id="A0A6J2WU28"/>
<dbReference type="Proteomes" id="UP000504632">
    <property type="component" value="Chromosome 14"/>
</dbReference>
<feature type="domain" description="N-acetyltransferase" evidence="1">
    <location>
        <begin position="142"/>
        <end position="210"/>
    </location>
</feature>
<dbReference type="Pfam" id="PF00583">
    <property type="entry name" value="Acetyltransf_1"/>
    <property type="match status" value="1"/>
</dbReference>
<sequence>MEFPVDILSTVDNETLEQSAKDYMSKLLYRNPDTTEFLSLSDSRQVHIGLCNVGFVPLYGADIKQKVLAVFPPEDHFTAVGLYLLGRWWSVEDILKTSDSSRKGLLEVRTTVERIVLYVLNRIVYRAKELATDEVPFLCHGENDIAKVLWRDGQAIGFYSVKPEGSLCSTFLTQHYQLPVMDTIFIRKHHRGKGYGLQMLEDFVDSFKKDILGMKYPISTAMYKVCEKYLSTYPADKDLLWEVEGVGGPFQRTHIANKIQAMSLRGKT</sequence>
<dbReference type="PANTHER" id="PTHR22442">
    <property type="match status" value="1"/>
</dbReference>
<dbReference type="CDD" id="cd04301">
    <property type="entry name" value="NAT_SF"/>
    <property type="match status" value="1"/>
</dbReference>
<dbReference type="PANTHER" id="PTHR22442:SF3">
    <property type="entry name" value="SOLUBLE LAMIN-ASSOCIATED PROTEIN OF 75 KDA"/>
    <property type="match status" value="1"/>
</dbReference>
<dbReference type="OrthoDB" id="8954808at2759"/>
<dbReference type="InterPro" id="IPR029625">
    <property type="entry name" value="FAM169"/>
</dbReference>
<evidence type="ECO:0000313" key="3">
    <source>
        <dbReference type="RefSeq" id="XP_030647707.1"/>
    </source>
</evidence>
<dbReference type="RefSeq" id="XP_030647707.1">
    <property type="nucleotide sequence ID" value="XM_030791847.1"/>
</dbReference>
<dbReference type="InterPro" id="IPR016181">
    <property type="entry name" value="Acyl_CoA_acyltransferase"/>
</dbReference>
<dbReference type="GeneID" id="115827955"/>
<protein>
    <submittedName>
        <fullName evidence="3">Soluble lamin-associated protein of 75 kDa</fullName>
    </submittedName>
</protein>
<dbReference type="SUPFAM" id="SSF55729">
    <property type="entry name" value="Acyl-CoA N-acyltransferases (Nat)"/>
    <property type="match status" value="1"/>
</dbReference>
<organism evidence="2 3">
    <name type="scientific">Chanos chanos</name>
    <name type="common">Milkfish</name>
    <name type="synonym">Mugil chanos</name>
    <dbReference type="NCBI Taxonomy" id="29144"/>
    <lineage>
        <taxon>Eukaryota</taxon>
        <taxon>Metazoa</taxon>
        <taxon>Chordata</taxon>
        <taxon>Craniata</taxon>
        <taxon>Vertebrata</taxon>
        <taxon>Euteleostomi</taxon>
        <taxon>Actinopterygii</taxon>
        <taxon>Neopterygii</taxon>
        <taxon>Teleostei</taxon>
        <taxon>Ostariophysi</taxon>
        <taxon>Gonorynchiformes</taxon>
        <taxon>Chanidae</taxon>
        <taxon>Chanos</taxon>
    </lineage>
</organism>
<dbReference type="GO" id="GO:0016747">
    <property type="term" value="F:acyltransferase activity, transferring groups other than amino-acyl groups"/>
    <property type="evidence" value="ECO:0007669"/>
    <property type="project" value="InterPro"/>
</dbReference>
<dbReference type="InterPro" id="IPR000182">
    <property type="entry name" value="GNAT_dom"/>
</dbReference>
<reference evidence="3" key="1">
    <citation type="submission" date="2025-08" db="UniProtKB">
        <authorList>
            <consortium name="RefSeq"/>
        </authorList>
    </citation>
    <scope>IDENTIFICATION</scope>
</reference>
<name>A0A6J2WU28_CHACN</name>